<name>C0EGX0_9FIRM</name>
<protein>
    <submittedName>
        <fullName evidence="1">Uncharacterized protein</fullName>
    </submittedName>
</protein>
<dbReference type="EMBL" id="ACEC01000112">
    <property type="protein sequence ID" value="EEG29271.1"/>
    <property type="molecule type" value="Genomic_DNA"/>
</dbReference>
<reference evidence="1 2" key="1">
    <citation type="submission" date="2009-01" db="EMBL/GenBank/DDBJ databases">
        <authorList>
            <person name="Fulton L."/>
            <person name="Clifton S."/>
            <person name="Fulton B."/>
            <person name="Xu J."/>
            <person name="Minx P."/>
            <person name="Pepin K.H."/>
            <person name="Johnson M."/>
            <person name="Bhonagiri V."/>
            <person name="Nash W.E."/>
            <person name="Mardis E.R."/>
            <person name="Wilson R.K."/>
        </authorList>
    </citation>
    <scope>NUCLEOTIDE SEQUENCE [LARGE SCALE GENOMIC DNA]</scope>
    <source>
        <strain evidence="1 2">DSM 5476</strain>
    </source>
</reference>
<dbReference type="AlphaFoldDB" id="C0EGX0"/>
<evidence type="ECO:0000313" key="2">
    <source>
        <dbReference type="Proteomes" id="UP000003340"/>
    </source>
</evidence>
<proteinExistence type="predicted"/>
<dbReference type="HOGENOM" id="CLU_3176863_0_0_9"/>
<organism evidence="1 2">
    <name type="scientific">[Clostridium] methylpentosum DSM 5476</name>
    <dbReference type="NCBI Taxonomy" id="537013"/>
    <lineage>
        <taxon>Bacteria</taxon>
        <taxon>Bacillati</taxon>
        <taxon>Bacillota</taxon>
        <taxon>Clostridia</taxon>
        <taxon>Eubacteriales</taxon>
        <taxon>Oscillospiraceae</taxon>
        <taxon>Oscillospiraceae incertae sedis</taxon>
    </lineage>
</organism>
<sequence>IKNSFDVVSKLFFVSVKPQARPVIAESINKERTPRTFKVGINDLHS</sequence>
<accession>C0EGX0</accession>
<reference evidence="1 2" key="2">
    <citation type="submission" date="2009-02" db="EMBL/GenBank/DDBJ databases">
        <title>Draft genome sequence of Clostridium methylpentosum (DSM 5476).</title>
        <authorList>
            <person name="Sudarsanam P."/>
            <person name="Ley R."/>
            <person name="Guruge J."/>
            <person name="Turnbaugh P.J."/>
            <person name="Mahowald M."/>
            <person name="Liep D."/>
            <person name="Gordon J."/>
        </authorList>
    </citation>
    <scope>NUCLEOTIDE SEQUENCE [LARGE SCALE GENOMIC DNA]</scope>
    <source>
        <strain evidence="1 2">DSM 5476</strain>
    </source>
</reference>
<evidence type="ECO:0000313" key="1">
    <source>
        <dbReference type="EMBL" id="EEG29271.1"/>
    </source>
</evidence>
<feature type="non-terminal residue" evidence="1">
    <location>
        <position position="1"/>
    </location>
</feature>
<comment type="caution">
    <text evidence="1">The sequence shown here is derived from an EMBL/GenBank/DDBJ whole genome shotgun (WGS) entry which is preliminary data.</text>
</comment>
<gene>
    <name evidence="1" type="ORF">CLOSTMETH_03114</name>
</gene>
<dbReference type="Proteomes" id="UP000003340">
    <property type="component" value="Unassembled WGS sequence"/>
</dbReference>
<keyword evidence="2" id="KW-1185">Reference proteome</keyword>